<feature type="transmembrane region" description="Helical" evidence="8">
    <location>
        <begin position="662"/>
        <end position="690"/>
    </location>
</feature>
<dbReference type="InterPro" id="IPR004869">
    <property type="entry name" value="MMPL_dom"/>
</dbReference>
<sequence>MFGVLGRVVVRHPIWVIVVWLIAAVAIIGFAPKLTTTTDEASFLPTHYESIQAQDIQEAAFPHAATPSAIIVLERGDGGPLTGADSAKVASIAQTLTSQHIPNLTNIAAAPASANKLIQIIAVQMPQQTDPGDKAPGEAVQALRDSLQQQLHGTDLKGGITGGAAQALDQQDSGNRANIIIGVATIGLILVLLLIIFRSPIIALLPIITIGVVSQVATGLIGWANSAFNLKTDSSISAFLIVVLFGVGTDYILFLMFRYRERLRLGEDPKTAMVSSVTRVGEAIASAAGAVIIAFLALTLSTLGLFKSLGPALAIAVATTLLAGLTLIPAIVSLLGTKVFWPSKAWKKEPTGARFAALGRSVGRRPVAYAGASGLVLVVLAIFALGFSPNFDLGGGSTSKASESTVWQAELLKGLPAGATEPSQVFLKSDGGTPLAADQLTAYQAKLSAVPGVGQVSPATLSADKTVADFQVTLATNPQSHAALETVKGPLRDAAHASAPPGMTAYVGGITAVFVDIQAAVNHDYLVVFPVAAILIMIILGLLLRSLVAPWYLMLSVGLGFAATLGATVLVFQKIQGEPGLIFILPVIMYLFVVALGTDYNILMIARLREEAREGRSPREAASMSVRHAGPTVAAAGLILAGTFASLMLAGNSLLTEMGFAISGGIAIVAFVMALFLTPALTALMGHAAWWPGHQDRNGRHRADQEAAAQEVTRTG</sequence>
<evidence type="ECO:0000256" key="7">
    <source>
        <dbReference type="SAM" id="MobiDB-lite"/>
    </source>
</evidence>
<comment type="caution">
    <text evidence="10">The sequence shown here is derived from an EMBL/GenBank/DDBJ whole genome shotgun (WGS) entry which is preliminary data.</text>
</comment>
<dbReference type="Pfam" id="PF03176">
    <property type="entry name" value="MMPL"/>
    <property type="match status" value="2"/>
</dbReference>
<feature type="compositionally biased region" description="Basic and acidic residues" evidence="7">
    <location>
        <begin position="696"/>
        <end position="705"/>
    </location>
</feature>
<proteinExistence type="inferred from homology"/>
<comment type="subcellular location">
    <subcellularLocation>
        <location evidence="1">Cell membrane</location>
        <topology evidence="1">Multi-pass membrane protein</topology>
    </subcellularLocation>
</comment>
<evidence type="ECO:0000256" key="2">
    <source>
        <dbReference type="ARBA" id="ARBA00010157"/>
    </source>
</evidence>
<feature type="transmembrane region" description="Helical" evidence="8">
    <location>
        <begin position="236"/>
        <end position="259"/>
    </location>
</feature>
<evidence type="ECO:0000256" key="6">
    <source>
        <dbReference type="ARBA" id="ARBA00023136"/>
    </source>
</evidence>
<dbReference type="PANTHER" id="PTHR33406">
    <property type="entry name" value="MEMBRANE PROTEIN MJ1562-RELATED"/>
    <property type="match status" value="1"/>
</dbReference>
<keyword evidence="6 8" id="KW-0472">Membrane</keyword>
<feature type="region of interest" description="Disordered" evidence="7">
    <location>
        <begin position="696"/>
        <end position="716"/>
    </location>
</feature>
<dbReference type="GO" id="GO:0005886">
    <property type="term" value="C:plasma membrane"/>
    <property type="evidence" value="ECO:0007669"/>
    <property type="project" value="UniProtKB-SubCell"/>
</dbReference>
<keyword evidence="11" id="KW-1185">Reference proteome</keyword>
<evidence type="ECO:0000256" key="4">
    <source>
        <dbReference type="ARBA" id="ARBA00022692"/>
    </source>
</evidence>
<dbReference type="PROSITE" id="PS50156">
    <property type="entry name" value="SSD"/>
    <property type="match status" value="1"/>
</dbReference>
<dbReference type="Proteomes" id="UP000256913">
    <property type="component" value="Unassembled WGS sequence"/>
</dbReference>
<reference evidence="10 11" key="1">
    <citation type="submission" date="2018-08" db="EMBL/GenBank/DDBJ databases">
        <title>Sequencing the genomes of 1000 actinobacteria strains.</title>
        <authorList>
            <person name="Klenk H.-P."/>
        </authorList>
    </citation>
    <scope>NUCLEOTIDE SEQUENCE [LARGE SCALE GENOMIC DNA]</scope>
    <source>
        <strain evidence="10 11">DSM 44099</strain>
    </source>
</reference>
<keyword evidence="4 8" id="KW-0812">Transmembrane</keyword>
<evidence type="ECO:0000256" key="8">
    <source>
        <dbReference type="SAM" id="Phobius"/>
    </source>
</evidence>
<dbReference type="OrthoDB" id="2365435at2"/>
<feature type="transmembrane region" description="Helical" evidence="8">
    <location>
        <begin position="280"/>
        <end position="306"/>
    </location>
</feature>
<protein>
    <submittedName>
        <fullName evidence="10">RND superfamily putative drug exporter</fullName>
    </submittedName>
</protein>
<feature type="transmembrane region" description="Helical" evidence="8">
    <location>
        <begin position="629"/>
        <end position="650"/>
    </location>
</feature>
<evidence type="ECO:0000256" key="1">
    <source>
        <dbReference type="ARBA" id="ARBA00004651"/>
    </source>
</evidence>
<dbReference type="InterPro" id="IPR050545">
    <property type="entry name" value="Mycobact_MmpL"/>
</dbReference>
<feature type="transmembrane region" description="Helical" evidence="8">
    <location>
        <begin position="367"/>
        <end position="387"/>
    </location>
</feature>
<feature type="transmembrane region" description="Helical" evidence="8">
    <location>
        <begin position="12"/>
        <end position="31"/>
    </location>
</feature>
<evidence type="ECO:0000259" key="9">
    <source>
        <dbReference type="PROSITE" id="PS50156"/>
    </source>
</evidence>
<dbReference type="Gene3D" id="1.20.1640.10">
    <property type="entry name" value="Multidrug efflux transporter AcrB transmembrane domain"/>
    <property type="match status" value="2"/>
</dbReference>
<evidence type="ECO:0000256" key="3">
    <source>
        <dbReference type="ARBA" id="ARBA00022475"/>
    </source>
</evidence>
<feature type="domain" description="SSD" evidence="9">
    <location>
        <begin position="202"/>
        <end position="334"/>
    </location>
</feature>
<dbReference type="PANTHER" id="PTHR33406:SF6">
    <property type="entry name" value="MEMBRANE PROTEIN YDGH-RELATED"/>
    <property type="match status" value="1"/>
</dbReference>
<feature type="transmembrane region" description="Helical" evidence="8">
    <location>
        <begin position="551"/>
        <end position="575"/>
    </location>
</feature>
<dbReference type="AlphaFoldDB" id="A0A3D9ZSH3"/>
<accession>A0A3D9ZSH3</accession>
<organism evidence="10 11">
    <name type="scientific">Asanoa ferruginea</name>
    <dbReference type="NCBI Taxonomy" id="53367"/>
    <lineage>
        <taxon>Bacteria</taxon>
        <taxon>Bacillati</taxon>
        <taxon>Actinomycetota</taxon>
        <taxon>Actinomycetes</taxon>
        <taxon>Micromonosporales</taxon>
        <taxon>Micromonosporaceae</taxon>
        <taxon>Asanoa</taxon>
    </lineage>
</organism>
<feature type="transmembrane region" description="Helical" evidence="8">
    <location>
        <begin position="581"/>
        <end position="608"/>
    </location>
</feature>
<feature type="transmembrane region" description="Helical" evidence="8">
    <location>
        <begin position="204"/>
        <end position="224"/>
    </location>
</feature>
<dbReference type="RefSeq" id="WP_116070712.1">
    <property type="nucleotide sequence ID" value="NZ_BONB01000067.1"/>
</dbReference>
<keyword evidence="5 8" id="KW-1133">Transmembrane helix</keyword>
<dbReference type="InterPro" id="IPR000731">
    <property type="entry name" value="SSD"/>
</dbReference>
<evidence type="ECO:0000256" key="5">
    <source>
        <dbReference type="ARBA" id="ARBA00022989"/>
    </source>
</evidence>
<name>A0A3D9ZSH3_9ACTN</name>
<dbReference type="EMBL" id="QUMQ01000001">
    <property type="protein sequence ID" value="REF99554.1"/>
    <property type="molecule type" value="Genomic_DNA"/>
</dbReference>
<evidence type="ECO:0000313" key="10">
    <source>
        <dbReference type="EMBL" id="REF99554.1"/>
    </source>
</evidence>
<feature type="transmembrane region" description="Helical" evidence="8">
    <location>
        <begin position="312"/>
        <end position="335"/>
    </location>
</feature>
<evidence type="ECO:0000313" key="11">
    <source>
        <dbReference type="Proteomes" id="UP000256913"/>
    </source>
</evidence>
<keyword evidence="3" id="KW-1003">Cell membrane</keyword>
<feature type="transmembrane region" description="Helical" evidence="8">
    <location>
        <begin position="525"/>
        <end position="544"/>
    </location>
</feature>
<dbReference type="SUPFAM" id="SSF82866">
    <property type="entry name" value="Multidrug efflux transporter AcrB transmembrane domain"/>
    <property type="match status" value="2"/>
</dbReference>
<gene>
    <name evidence="10" type="ORF">DFJ67_5593</name>
</gene>
<feature type="transmembrane region" description="Helical" evidence="8">
    <location>
        <begin position="179"/>
        <end position="197"/>
    </location>
</feature>
<comment type="similarity">
    <text evidence="2">Belongs to the resistance-nodulation-cell division (RND) (TC 2.A.6) family. MmpL subfamily.</text>
</comment>